<organism evidence="1 2">
    <name type="scientific">Melastoma candidum</name>
    <dbReference type="NCBI Taxonomy" id="119954"/>
    <lineage>
        <taxon>Eukaryota</taxon>
        <taxon>Viridiplantae</taxon>
        <taxon>Streptophyta</taxon>
        <taxon>Embryophyta</taxon>
        <taxon>Tracheophyta</taxon>
        <taxon>Spermatophyta</taxon>
        <taxon>Magnoliopsida</taxon>
        <taxon>eudicotyledons</taxon>
        <taxon>Gunneridae</taxon>
        <taxon>Pentapetalae</taxon>
        <taxon>rosids</taxon>
        <taxon>malvids</taxon>
        <taxon>Myrtales</taxon>
        <taxon>Melastomataceae</taxon>
        <taxon>Melastomatoideae</taxon>
        <taxon>Melastomateae</taxon>
        <taxon>Melastoma</taxon>
    </lineage>
</organism>
<name>A0ACB9KZY0_9MYRT</name>
<dbReference type="Proteomes" id="UP001057402">
    <property type="component" value="Chromosome 12"/>
</dbReference>
<keyword evidence="2" id="KW-1185">Reference proteome</keyword>
<gene>
    <name evidence="1" type="ORF">MLD38_038022</name>
</gene>
<comment type="caution">
    <text evidence="1">The sequence shown here is derived from an EMBL/GenBank/DDBJ whole genome shotgun (WGS) entry which is preliminary data.</text>
</comment>
<sequence>MLTSGSCSISHHHRLSSLVLKPASSTPHHHHMARPGSCSLGSCVRAQSSRGEVPMISRCVSEREDTQDHRPLEGSFSSISVAGGVVALGKFDALHVGHRELVTQASRVGTPFLMSFVGMAEVLGWEPRIPIVAKCDRQRVLSSWAPYCGNVIPLEFKIEFSSVRSLSPQQFVEKLAQELHVRGVVTGENYRFGFRAAGDSSLLVRLCEGYGISAHIIPSVMDKNQNFIHSDASNSKERGQVSSTRVRHALAAGDMNYVTELLGRRHRLILSWSKESESCRVSKHSISVPRSCLLNLAPADGLYRNCFVVTGHEELIPCEVEIGLLCLCVRG</sequence>
<accession>A0ACB9KZY0</accession>
<evidence type="ECO:0000313" key="1">
    <source>
        <dbReference type="EMBL" id="KAI4302248.1"/>
    </source>
</evidence>
<protein>
    <submittedName>
        <fullName evidence="1">Uncharacterized protein</fullName>
    </submittedName>
</protein>
<dbReference type="EMBL" id="CM042891">
    <property type="protein sequence ID" value="KAI4302248.1"/>
    <property type="molecule type" value="Genomic_DNA"/>
</dbReference>
<proteinExistence type="predicted"/>
<evidence type="ECO:0000313" key="2">
    <source>
        <dbReference type="Proteomes" id="UP001057402"/>
    </source>
</evidence>
<reference evidence="2" key="1">
    <citation type="journal article" date="2023" name="Front. Plant Sci.">
        <title>Chromosomal-level genome assembly of Melastoma candidum provides insights into trichome evolution.</title>
        <authorList>
            <person name="Zhong Y."/>
            <person name="Wu W."/>
            <person name="Sun C."/>
            <person name="Zou P."/>
            <person name="Liu Y."/>
            <person name="Dai S."/>
            <person name="Zhou R."/>
        </authorList>
    </citation>
    <scope>NUCLEOTIDE SEQUENCE [LARGE SCALE GENOMIC DNA]</scope>
</reference>